<evidence type="ECO:0000313" key="2">
    <source>
        <dbReference type="EMBL" id="KAJ4312086.1"/>
    </source>
</evidence>
<proteinExistence type="predicted"/>
<protein>
    <submittedName>
        <fullName evidence="2">Uncharacterized protein</fullName>
    </submittedName>
</protein>
<evidence type="ECO:0000256" key="1">
    <source>
        <dbReference type="SAM" id="Coils"/>
    </source>
</evidence>
<dbReference type="AlphaFoldDB" id="A0A9W9BJ86"/>
<dbReference type="Proteomes" id="UP001140502">
    <property type="component" value="Unassembled WGS sequence"/>
</dbReference>
<keyword evidence="3" id="KW-1185">Reference proteome</keyword>
<evidence type="ECO:0000313" key="3">
    <source>
        <dbReference type="Proteomes" id="UP001140502"/>
    </source>
</evidence>
<dbReference type="EMBL" id="JAPEUR010000305">
    <property type="protein sequence ID" value="KAJ4312086.1"/>
    <property type="molecule type" value="Genomic_DNA"/>
</dbReference>
<feature type="coiled-coil region" evidence="1">
    <location>
        <begin position="171"/>
        <end position="212"/>
    </location>
</feature>
<reference evidence="2" key="1">
    <citation type="submission" date="2022-10" db="EMBL/GenBank/DDBJ databases">
        <title>Tapping the CABI collections for fungal endophytes: first genome assemblies for Collariella, Neodidymelliopsis, Ascochyta clinopodiicola, Didymella pomorum, Didymosphaeria variabile, Neocosmospora piperis and Neocucurbitaria cava.</title>
        <authorList>
            <person name="Hill R."/>
        </authorList>
    </citation>
    <scope>NUCLEOTIDE SEQUENCE</scope>
    <source>
        <strain evidence="2">IMI 366586</strain>
    </source>
</reference>
<comment type="caution">
    <text evidence="2">The sequence shown here is derived from an EMBL/GenBank/DDBJ whole genome shotgun (WGS) entry which is preliminary data.</text>
</comment>
<gene>
    <name evidence="2" type="ORF">N0V84_010111</name>
</gene>
<name>A0A9W9BJ86_9HYPO</name>
<accession>A0A9W9BJ86</accession>
<organism evidence="2 3">
    <name type="scientific">Fusarium piperis</name>
    <dbReference type="NCBI Taxonomy" id="1435070"/>
    <lineage>
        <taxon>Eukaryota</taxon>
        <taxon>Fungi</taxon>
        <taxon>Dikarya</taxon>
        <taxon>Ascomycota</taxon>
        <taxon>Pezizomycotina</taxon>
        <taxon>Sordariomycetes</taxon>
        <taxon>Hypocreomycetidae</taxon>
        <taxon>Hypocreales</taxon>
        <taxon>Nectriaceae</taxon>
        <taxon>Fusarium</taxon>
        <taxon>Fusarium solani species complex</taxon>
    </lineage>
</organism>
<keyword evidence="1" id="KW-0175">Coiled coil</keyword>
<dbReference type="OrthoDB" id="5038679at2759"/>
<sequence length="416" mass="47039">MGKDYHRRVSDLESRFASIKDDFDTCSSNIQNDQFLSLKDLAEATGRAMSSLKTLVHHLGSSQPLSITNSVLADTKSAWFAVNSCGEFCCRSAREYRDSAFSHGDDLKKWSKEAKLVEAELHSSLRAAQSDVASETTSLQRYHQDIEVAKSAVYEMSRDNMEVQQKYIRVHEKLQIAVQARERSLKKAEVNLDKSKMRVNKAETRLDGYKSRLGKLSALAQKVAGIQAKGHALSRRYRAIREDAADALEAMNSLKTAYRQIADLISMMSIGMYKPQTAEYLLSIMDAALDDCTLVSELAELVQFMEYCYDTTARVHSITTREHPYGLFSGVQKKLRSQQARIEPSRSFDMYSIRDVNAKSLATLNVDMVRSILAALDRDEHRPLRVSPCRVGRGELIDMLRYNIRMSWGDALQGDY</sequence>